<organism evidence="1 2">
    <name type="scientific">Conoideocrella luteorostrata</name>
    <dbReference type="NCBI Taxonomy" id="1105319"/>
    <lineage>
        <taxon>Eukaryota</taxon>
        <taxon>Fungi</taxon>
        <taxon>Dikarya</taxon>
        <taxon>Ascomycota</taxon>
        <taxon>Pezizomycotina</taxon>
        <taxon>Sordariomycetes</taxon>
        <taxon>Hypocreomycetidae</taxon>
        <taxon>Hypocreales</taxon>
        <taxon>Clavicipitaceae</taxon>
        <taxon>Conoideocrella</taxon>
    </lineage>
</organism>
<reference evidence="1" key="1">
    <citation type="submission" date="2023-06" db="EMBL/GenBank/DDBJ databases">
        <title>Conoideocrella luteorostrata (Hypocreales: Clavicipitaceae), a potential biocontrol fungus for elongate hemlock scale in United States Christmas tree production areas.</title>
        <authorList>
            <person name="Barrett H."/>
            <person name="Lovett B."/>
            <person name="Macias A.M."/>
            <person name="Stajich J.E."/>
            <person name="Kasson M.T."/>
        </authorList>
    </citation>
    <scope>NUCLEOTIDE SEQUENCE</scope>
    <source>
        <strain evidence="1">ARSEF 14590</strain>
    </source>
</reference>
<gene>
    <name evidence="1" type="ORF">QQS21_010292</name>
</gene>
<evidence type="ECO:0000313" key="1">
    <source>
        <dbReference type="EMBL" id="KAK2592021.1"/>
    </source>
</evidence>
<dbReference type="EMBL" id="JASWJB010000294">
    <property type="protein sequence ID" value="KAK2592021.1"/>
    <property type="molecule type" value="Genomic_DNA"/>
</dbReference>
<sequence>MARSWQGHQMRIYTSDAWAPNHVDVEVGSTRERDVCPAFLQLAGAPESEAVESHAYETQRRPPRRVTLVPCREWADLAKRLNKESAYVSGLLNAEVTSSTGARIRGVVEFVAISLVRAIQTSMHEKW</sequence>
<protein>
    <submittedName>
        <fullName evidence="1">Uncharacterized protein</fullName>
    </submittedName>
</protein>
<proteinExistence type="predicted"/>
<comment type="caution">
    <text evidence="1">The sequence shown here is derived from an EMBL/GenBank/DDBJ whole genome shotgun (WGS) entry which is preliminary data.</text>
</comment>
<accession>A0AAJ0CFG1</accession>
<keyword evidence="2" id="KW-1185">Reference proteome</keyword>
<dbReference type="Proteomes" id="UP001251528">
    <property type="component" value="Unassembled WGS sequence"/>
</dbReference>
<evidence type="ECO:0000313" key="2">
    <source>
        <dbReference type="Proteomes" id="UP001251528"/>
    </source>
</evidence>
<dbReference type="AlphaFoldDB" id="A0AAJ0CFG1"/>
<name>A0AAJ0CFG1_9HYPO</name>